<sequence length="166" mass="17774">RLFGQLDPLSSGALPRQRFESVAGTVTLSGLRLFLAEVASDRPELLARADIDQGGSLSRAEFLSLTQLLGLTTLNGEELFGLLNYSSTELDQTLQVVLGDVTLVHLRLLALCEFGPDSALAPADEDASDTVDLQEFHHFAGGYLAVSNASNVENLFIALDVSRRGA</sequence>
<dbReference type="Proteomes" id="UP001642464">
    <property type="component" value="Unassembled WGS sequence"/>
</dbReference>
<name>A0ABP0RP19_9DINO</name>
<evidence type="ECO:0000313" key="2">
    <source>
        <dbReference type="EMBL" id="CAK9101001.1"/>
    </source>
</evidence>
<dbReference type="SUPFAM" id="SSF47473">
    <property type="entry name" value="EF-hand"/>
    <property type="match status" value="1"/>
</dbReference>
<keyword evidence="3" id="KW-1185">Reference proteome</keyword>
<dbReference type="PROSITE" id="PS00018">
    <property type="entry name" value="EF_HAND_1"/>
    <property type="match status" value="2"/>
</dbReference>
<comment type="caution">
    <text evidence="2">The sequence shown here is derived from an EMBL/GenBank/DDBJ whole genome shotgun (WGS) entry which is preliminary data.</text>
</comment>
<dbReference type="GO" id="GO:0006508">
    <property type="term" value="P:proteolysis"/>
    <property type="evidence" value="ECO:0007669"/>
    <property type="project" value="UniProtKB-KW"/>
</dbReference>
<feature type="non-terminal residue" evidence="2">
    <location>
        <position position="1"/>
    </location>
</feature>
<evidence type="ECO:0000256" key="1">
    <source>
        <dbReference type="ARBA" id="ARBA00022837"/>
    </source>
</evidence>
<evidence type="ECO:0000313" key="3">
    <source>
        <dbReference type="Proteomes" id="UP001642464"/>
    </source>
</evidence>
<dbReference type="GO" id="GO:0008233">
    <property type="term" value="F:peptidase activity"/>
    <property type="evidence" value="ECO:0007669"/>
    <property type="project" value="UniProtKB-KW"/>
</dbReference>
<protein>
    <submittedName>
        <fullName evidence="2">26S protease regulatory subunit 6A</fullName>
    </submittedName>
</protein>
<dbReference type="EMBL" id="CAXAMM010041740">
    <property type="protein sequence ID" value="CAK9101001.1"/>
    <property type="molecule type" value="Genomic_DNA"/>
</dbReference>
<keyword evidence="1" id="KW-0106">Calcium</keyword>
<accession>A0ABP0RP19</accession>
<proteinExistence type="predicted"/>
<feature type="non-terminal residue" evidence="2">
    <location>
        <position position="166"/>
    </location>
</feature>
<dbReference type="InterPro" id="IPR018247">
    <property type="entry name" value="EF_Hand_1_Ca_BS"/>
</dbReference>
<gene>
    <name evidence="2" type="ORF">SCF082_LOCUS47234</name>
</gene>
<dbReference type="InterPro" id="IPR011992">
    <property type="entry name" value="EF-hand-dom_pair"/>
</dbReference>
<keyword evidence="2" id="KW-0378">Hydrolase</keyword>
<reference evidence="2 3" key="1">
    <citation type="submission" date="2024-02" db="EMBL/GenBank/DDBJ databases">
        <authorList>
            <person name="Chen Y."/>
            <person name="Shah S."/>
            <person name="Dougan E. K."/>
            <person name="Thang M."/>
            <person name="Chan C."/>
        </authorList>
    </citation>
    <scope>NUCLEOTIDE SEQUENCE [LARGE SCALE GENOMIC DNA]</scope>
</reference>
<organism evidence="2 3">
    <name type="scientific">Durusdinium trenchii</name>
    <dbReference type="NCBI Taxonomy" id="1381693"/>
    <lineage>
        <taxon>Eukaryota</taxon>
        <taxon>Sar</taxon>
        <taxon>Alveolata</taxon>
        <taxon>Dinophyceae</taxon>
        <taxon>Suessiales</taxon>
        <taxon>Symbiodiniaceae</taxon>
        <taxon>Durusdinium</taxon>
    </lineage>
</organism>
<keyword evidence="2" id="KW-0645">Protease</keyword>